<dbReference type="EMBL" id="BAAAEI010000031">
    <property type="protein sequence ID" value="GAA0376113.1"/>
    <property type="molecule type" value="Genomic_DNA"/>
</dbReference>
<keyword evidence="4" id="KW-0175">Coiled coil</keyword>
<evidence type="ECO:0000259" key="7">
    <source>
        <dbReference type="PROSITE" id="PS50887"/>
    </source>
</evidence>
<keyword evidence="3" id="KW-0802">TPR repeat</keyword>
<feature type="coiled-coil region" evidence="4">
    <location>
        <begin position="461"/>
        <end position="488"/>
    </location>
</feature>
<dbReference type="SMART" id="SM00028">
    <property type="entry name" value="TPR"/>
    <property type="match status" value="7"/>
</dbReference>
<dbReference type="SMART" id="SM00267">
    <property type="entry name" value="GGDEF"/>
    <property type="match status" value="1"/>
</dbReference>
<evidence type="ECO:0000256" key="4">
    <source>
        <dbReference type="SAM" id="Coils"/>
    </source>
</evidence>
<evidence type="ECO:0000313" key="9">
    <source>
        <dbReference type="Proteomes" id="UP001501757"/>
    </source>
</evidence>
<evidence type="ECO:0000313" key="8">
    <source>
        <dbReference type="EMBL" id="GAA0376113.1"/>
    </source>
</evidence>
<feature type="signal peptide" evidence="6">
    <location>
        <begin position="1"/>
        <end position="26"/>
    </location>
</feature>
<gene>
    <name evidence="8" type="ORF">GCM10009092_45400</name>
</gene>
<dbReference type="PROSITE" id="PS50005">
    <property type="entry name" value="TPR"/>
    <property type="match status" value="1"/>
</dbReference>
<dbReference type="PROSITE" id="PS50293">
    <property type="entry name" value="TPR_REGION"/>
    <property type="match status" value="1"/>
</dbReference>
<feature type="repeat" description="TPR" evidence="3">
    <location>
        <begin position="191"/>
        <end position="224"/>
    </location>
</feature>
<dbReference type="InterPro" id="IPR050469">
    <property type="entry name" value="Diguanylate_Cyclase"/>
</dbReference>
<dbReference type="SUPFAM" id="SSF48452">
    <property type="entry name" value="TPR-like"/>
    <property type="match status" value="3"/>
</dbReference>
<dbReference type="Proteomes" id="UP001501757">
    <property type="component" value="Unassembled WGS sequence"/>
</dbReference>
<feature type="domain" description="GGDEF" evidence="7">
    <location>
        <begin position="528"/>
        <end position="667"/>
    </location>
</feature>
<keyword evidence="5" id="KW-1133">Transmembrane helix</keyword>
<protein>
    <recommendedName>
        <fullName evidence="1">diguanylate cyclase</fullName>
        <ecNumber evidence="1">2.7.7.65</ecNumber>
    </recommendedName>
</protein>
<dbReference type="InterPro" id="IPR019734">
    <property type="entry name" value="TPR_rpt"/>
</dbReference>
<keyword evidence="5" id="KW-0812">Transmembrane</keyword>
<sequence>MYMNHSLHLLTLLLCLLLCLSYTTHAKSSHTRELIEQAKQQREMGEFGQAVKTGQLALSLAKDSGNQADIGRAMVELGEIAREQGRLDDSMEQLEAAQAILQHTNDIQAQARAIGAKADNLRILGQHPNALILSQKSLELYKSIDDELGMADEYSAIGVSLEWQGAWQESLLAYNNALDIAKKYNDTVRLATAFYNIGEIHRDMGDQNTALTYFQDALRLDMDSGQPRNIAYSHTKVATVLKDLGNIDEARQHIKQAQALFEQLEAKRDALWAKLVLARIEFTAHNIALAEQLLLDGLQGLKEKSVLDLKVDAKLQLAELYLSQNNLELAKQHIEQGHELAVTQQSKDKQARFEEFRVALLARQEDYKQAFLSLQKVQKLKGELLDQTRAESLARMQSQAEFTRRAQEILLLKKDQELQRAAAERERILWSLWIVALVSAFLVLFLAYGKYSQRRQTRQLSEQVAQRTAQLNAKHQELQEAYSQVEQASTTDPLTGLRNRRFLEQNLQPDLQRSLRIHRDRPHDSGDNDLLFFLVDLDDFKRVNDVHGHSAGDLLLQQFAQLLQQVFRSSDYLVRWGGEEFLVISRFTSRQQAAELAQRLLTTVLEHPFTLSDGTLLPKSCSIGYSCYPLAPEFAVEIGWQQVLEAADACLYAAKLSGKHCWIGIEGPRQTDLPTLPFSWSALAAAGQLRVRASINKINWPPQPD</sequence>
<dbReference type="InterPro" id="IPR043128">
    <property type="entry name" value="Rev_trsase/Diguanyl_cyclase"/>
</dbReference>
<dbReference type="InterPro" id="IPR000160">
    <property type="entry name" value="GGDEF_dom"/>
</dbReference>
<dbReference type="SUPFAM" id="SSF55073">
    <property type="entry name" value="Nucleotide cyclase"/>
    <property type="match status" value="1"/>
</dbReference>
<evidence type="ECO:0000256" key="3">
    <source>
        <dbReference type="PROSITE-ProRule" id="PRU00339"/>
    </source>
</evidence>
<dbReference type="PROSITE" id="PS50887">
    <property type="entry name" value="GGDEF"/>
    <property type="match status" value="1"/>
</dbReference>
<evidence type="ECO:0000256" key="1">
    <source>
        <dbReference type="ARBA" id="ARBA00012528"/>
    </source>
</evidence>
<organism evidence="8 9">
    <name type="scientific">Bowmanella denitrificans</name>
    <dbReference type="NCBI Taxonomy" id="366582"/>
    <lineage>
        <taxon>Bacteria</taxon>
        <taxon>Pseudomonadati</taxon>
        <taxon>Pseudomonadota</taxon>
        <taxon>Gammaproteobacteria</taxon>
        <taxon>Alteromonadales</taxon>
        <taxon>Alteromonadaceae</taxon>
        <taxon>Bowmanella</taxon>
    </lineage>
</organism>
<dbReference type="PANTHER" id="PTHR45138">
    <property type="entry name" value="REGULATORY COMPONENTS OF SENSORY TRANSDUCTION SYSTEM"/>
    <property type="match status" value="1"/>
</dbReference>
<comment type="catalytic activity">
    <reaction evidence="2">
        <text>2 GTP = 3',3'-c-di-GMP + 2 diphosphate</text>
        <dbReference type="Rhea" id="RHEA:24898"/>
        <dbReference type="ChEBI" id="CHEBI:33019"/>
        <dbReference type="ChEBI" id="CHEBI:37565"/>
        <dbReference type="ChEBI" id="CHEBI:58805"/>
        <dbReference type="EC" id="2.7.7.65"/>
    </reaction>
</comment>
<dbReference type="NCBIfam" id="TIGR00254">
    <property type="entry name" value="GGDEF"/>
    <property type="match status" value="1"/>
</dbReference>
<comment type="caution">
    <text evidence="8">The sequence shown here is derived from an EMBL/GenBank/DDBJ whole genome shotgun (WGS) entry which is preliminary data.</text>
</comment>
<dbReference type="InterPro" id="IPR029787">
    <property type="entry name" value="Nucleotide_cyclase"/>
</dbReference>
<keyword evidence="6" id="KW-0732">Signal</keyword>
<dbReference type="Gene3D" id="3.30.70.270">
    <property type="match status" value="1"/>
</dbReference>
<dbReference type="Gene3D" id="1.25.40.10">
    <property type="entry name" value="Tetratricopeptide repeat domain"/>
    <property type="match status" value="3"/>
</dbReference>
<accession>A0ABP3HQR0</accession>
<evidence type="ECO:0000256" key="6">
    <source>
        <dbReference type="SAM" id="SignalP"/>
    </source>
</evidence>
<dbReference type="CDD" id="cd01949">
    <property type="entry name" value="GGDEF"/>
    <property type="match status" value="1"/>
</dbReference>
<name>A0ABP3HQR0_9ALTE</name>
<dbReference type="EC" id="2.7.7.65" evidence="1"/>
<dbReference type="Pfam" id="PF13424">
    <property type="entry name" value="TPR_12"/>
    <property type="match status" value="1"/>
</dbReference>
<feature type="transmembrane region" description="Helical" evidence="5">
    <location>
        <begin position="428"/>
        <end position="448"/>
    </location>
</feature>
<dbReference type="Pfam" id="PF00990">
    <property type="entry name" value="GGDEF"/>
    <property type="match status" value="1"/>
</dbReference>
<evidence type="ECO:0000256" key="2">
    <source>
        <dbReference type="ARBA" id="ARBA00034247"/>
    </source>
</evidence>
<evidence type="ECO:0000256" key="5">
    <source>
        <dbReference type="SAM" id="Phobius"/>
    </source>
</evidence>
<reference evidence="9" key="1">
    <citation type="journal article" date="2019" name="Int. J. Syst. Evol. Microbiol.">
        <title>The Global Catalogue of Microorganisms (GCM) 10K type strain sequencing project: providing services to taxonomists for standard genome sequencing and annotation.</title>
        <authorList>
            <consortium name="The Broad Institute Genomics Platform"/>
            <consortium name="The Broad Institute Genome Sequencing Center for Infectious Disease"/>
            <person name="Wu L."/>
            <person name="Ma J."/>
        </authorList>
    </citation>
    <scope>NUCLEOTIDE SEQUENCE [LARGE SCALE GENOMIC DNA]</scope>
    <source>
        <strain evidence="9">JCM 13378</strain>
    </source>
</reference>
<feature type="chain" id="PRO_5047082915" description="diguanylate cyclase" evidence="6">
    <location>
        <begin position="27"/>
        <end position="705"/>
    </location>
</feature>
<dbReference type="PANTHER" id="PTHR45138:SF9">
    <property type="entry name" value="DIGUANYLATE CYCLASE DGCM-RELATED"/>
    <property type="match status" value="1"/>
</dbReference>
<keyword evidence="5" id="KW-0472">Membrane</keyword>
<dbReference type="InterPro" id="IPR011990">
    <property type="entry name" value="TPR-like_helical_dom_sf"/>
</dbReference>
<proteinExistence type="predicted"/>
<keyword evidence="9" id="KW-1185">Reference proteome</keyword>